<dbReference type="SMART" id="SM00226">
    <property type="entry name" value="LMWPc"/>
    <property type="match status" value="1"/>
</dbReference>
<dbReference type="InterPro" id="IPR036390">
    <property type="entry name" value="WH_DNA-bd_sf"/>
</dbReference>
<dbReference type="PRINTS" id="PR00778">
    <property type="entry name" value="HTHARSR"/>
</dbReference>
<dbReference type="NCBIfam" id="NF033788">
    <property type="entry name" value="HTH_metalloreg"/>
    <property type="match status" value="1"/>
</dbReference>
<dbReference type="SUPFAM" id="SSF46785">
    <property type="entry name" value="Winged helix' DNA-binding domain"/>
    <property type="match status" value="1"/>
</dbReference>
<dbReference type="InterPro" id="IPR001845">
    <property type="entry name" value="HTH_ArsR_DNA-bd_dom"/>
</dbReference>
<dbReference type="Gene3D" id="3.40.50.2300">
    <property type="match status" value="1"/>
</dbReference>
<dbReference type="OrthoDB" id="9793058at2"/>
<evidence type="ECO:0000259" key="2">
    <source>
        <dbReference type="PROSITE" id="PS50987"/>
    </source>
</evidence>
<evidence type="ECO:0000313" key="4">
    <source>
        <dbReference type="Proteomes" id="UP000199412"/>
    </source>
</evidence>
<sequence length="293" mass="31200">MKPTLIAEMMAVLAAAPRIRAIQALVRAGAKGVSAGDLARRCGVAASTMSFHLTQMRSVGLVESRREGRTLYYVASLPTLEALGRAVMTGFCPALVPDFESTATFRDPAMAANDRNRPLNVLFLCSGNSARSQMAEAILTREGQGRFQAYSAGSHPRDTVHPQALAVLRRANLPIAGLRPKTWAAFGAPDAPMLDFVFTVCDEAAGEACPAWPGQPMTAHWGVPDPVAFAGTDAATAAVFNDTFRMLYNRISLFVSLPLASLDRLALKRRVDAIGAMARDPEATEAVEATAPA</sequence>
<dbReference type="PANTHER" id="PTHR43428:SF1">
    <property type="entry name" value="ARSENATE REDUCTASE"/>
    <property type="match status" value="1"/>
</dbReference>
<reference evidence="3 4" key="1">
    <citation type="submission" date="2016-10" db="EMBL/GenBank/DDBJ databases">
        <authorList>
            <person name="de Groot N.N."/>
        </authorList>
    </citation>
    <scope>NUCLEOTIDE SEQUENCE [LARGE SCALE GENOMIC DNA]</scope>
    <source>
        <strain evidence="3 4">ATCC 700224</strain>
    </source>
</reference>
<organism evidence="3 4">
    <name type="scientific">Rhodospira trueperi</name>
    <dbReference type="NCBI Taxonomy" id="69960"/>
    <lineage>
        <taxon>Bacteria</taxon>
        <taxon>Pseudomonadati</taxon>
        <taxon>Pseudomonadota</taxon>
        <taxon>Alphaproteobacteria</taxon>
        <taxon>Rhodospirillales</taxon>
        <taxon>Rhodospirillaceae</taxon>
        <taxon>Rhodospira</taxon>
    </lineage>
</organism>
<dbReference type="AlphaFoldDB" id="A0A1G7DH85"/>
<gene>
    <name evidence="3" type="ORF">SAMN05421720_107185</name>
</gene>
<dbReference type="CDD" id="cd00090">
    <property type="entry name" value="HTH_ARSR"/>
    <property type="match status" value="1"/>
</dbReference>
<dbReference type="Pfam" id="PF12840">
    <property type="entry name" value="HTH_20"/>
    <property type="match status" value="1"/>
</dbReference>
<dbReference type="Proteomes" id="UP000199412">
    <property type="component" value="Unassembled WGS sequence"/>
</dbReference>
<keyword evidence="4" id="KW-1185">Reference proteome</keyword>
<dbReference type="RefSeq" id="WP_092786211.1">
    <property type="nucleotide sequence ID" value="NZ_FNAP01000007.1"/>
</dbReference>
<dbReference type="PROSITE" id="PS50987">
    <property type="entry name" value="HTH_ARSR_2"/>
    <property type="match status" value="1"/>
</dbReference>
<dbReference type="EMBL" id="FNAP01000007">
    <property type="protein sequence ID" value="SDE50779.1"/>
    <property type="molecule type" value="Genomic_DNA"/>
</dbReference>
<dbReference type="STRING" id="69960.SAMN05421720_107185"/>
<evidence type="ECO:0000313" key="3">
    <source>
        <dbReference type="EMBL" id="SDE50779.1"/>
    </source>
</evidence>
<keyword evidence="1" id="KW-0059">Arsenical resistance</keyword>
<dbReference type="SMART" id="SM00418">
    <property type="entry name" value="HTH_ARSR"/>
    <property type="match status" value="1"/>
</dbReference>
<dbReference type="InterPro" id="IPR036388">
    <property type="entry name" value="WH-like_DNA-bd_sf"/>
</dbReference>
<dbReference type="InterPro" id="IPR011991">
    <property type="entry name" value="ArsR-like_HTH"/>
</dbReference>
<dbReference type="GO" id="GO:0046685">
    <property type="term" value="P:response to arsenic-containing substance"/>
    <property type="evidence" value="ECO:0007669"/>
    <property type="project" value="UniProtKB-KW"/>
</dbReference>
<dbReference type="PANTHER" id="PTHR43428">
    <property type="entry name" value="ARSENATE REDUCTASE"/>
    <property type="match status" value="1"/>
</dbReference>
<dbReference type="Pfam" id="PF01451">
    <property type="entry name" value="LMWPc"/>
    <property type="match status" value="1"/>
</dbReference>
<name>A0A1G7DH85_9PROT</name>
<dbReference type="SUPFAM" id="SSF52788">
    <property type="entry name" value="Phosphotyrosine protein phosphatases I"/>
    <property type="match status" value="1"/>
</dbReference>
<accession>A0A1G7DH85</accession>
<dbReference type="InterPro" id="IPR023485">
    <property type="entry name" value="Ptyr_pPase"/>
</dbReference>
<dbReference type="Gene3D" id="1.10.10.10">
    <property type="entry name" value="Winged helix-like DNA-binding domain superfamily/Winged helix DNA-binding domain"/>
    <property type="match status" value="1"/>
</dbReference>
<protein>
    <submittedName>
        <fullName evidence="3">Arsenate reductase</fullName>
    </submittedName>
</protein>
<evidence type="ECO:0000256" key="1">
    <source>
        <dbReference type="ARBA" id="ARBA00022849"/>
    </source>
</evidence>
<dbReference type="CDD" id="cd16345">
    <property type="entry name" value="LMWP_ArsC"/>
    <property type="match status" value="1"/>
</dbReference>
<proteinExistence type="predicted"/>
<feature type="domain" description="HTH arsR-type" evidence="2">
    <location>
        <begin position="1"/>
        <end position="95"/>
    </location>
</feature>
<dbReference type="InterPro" id="IPR036196">
    <property type="entry name" value="Ptyr_pPase_sf"/>
</dbReference>
<dbReference type="GO" id="GO:0003700">
    <property type="term" value="F:DNA-binding transcription factor activity"/>
    <property type="evidence" value="ECO:0007669"/>
    <property type="project" value="InterPro"/>
</dbReference>